<dbReference type="OrthoDB" id="2924818at2759"/>
<dbReference type="EMBL" id="KB445590">
    <property type="protein sequence ID" value="EMD85349.1"/>
    <property type="molecule type" value="Genomic_DNA"/>
</dbReference>
<evidence type="ECO:0000256" key="3">
    <source>
        <dbReference type="PIRSR" id="PIRSR617939-1"/>
    </source>
</evidence>
<dbReference type="GO" id="GO:0003839">
    <property type="term" value="F:gamma-glutamylcyclotransferase activity"/>
    <property type="evidence" value="ECO:0007669"/>
    <property type="project" value="UniProtKB-EC"/>
</dbReference>
<feature type="active site" description="Proton acceptor" evidence="3">
    <location>
        <position position="80"/>
    </location>
</feature>
<dbReference type="InterPro" id="IPR017939">
    <property type="entry name" value="G-Glutamylcylcotransferase"/>
</dbReference>
<dbReference type="InterPro" id="IPR009288">
    <property type="entry name" value="AIG2-like_dom"/>
</dbReference>
<dbReference type="SUPFAM" id="SSF110857">
    <property type="entry name" value="Gamma-glutamyl cyclotransferase-like"/>
    <property type="match status" value="1"/>
</dbReference>
<dbReference type="InterPro" id="IPR036568">
    <property type="entry name" value="GGCT-like_sf"/>
</dbReference>
<dbReference type="AlphaFoldDB" id="M2TFT0"/>
<evidence type="ECO:0000259" key="6">
    <source>
        <dbReference type="Pfam" id="PF06094"/>
    </source>
</evidence>
<dbReference type="HOGENOM" id="CLU_048475_1_1_1"/>
<evidence type="ECO:0000256" key="1">
    <source>
        <dbReference type="ARBA" id="ARBA00012346"/>
    </source>
</evidence>
<reference evidence="8" key="2">
    <citation type="journal article" date="2013" name="PLoS Genet.">
        <title>Comparative genome structure, secondary metabolite, and effector coding capacity across Cochliobolus pathogens.</title>
        <authorList>
            <person name="Condon B.J."/>
            <person name="Leng Y."/>
            <person name="Wu D."/>
            <person name="Bushley K.E."/>
            <person name="Ohm R.A."/>
            <person name="Otillar R."/>
            <person name="Martin J."/>
            <person name="Schackwitz W."/>
            <person name="Grimwood J."/>
            <person name="MohdZainudin N."/>
            <person name="Xue C."/>
            <person name="Wang R."/>
            <person name="Manning V.A."/>
            <person name="Dhillon B."/>
            <person name="Tu Z.J."/>
            <person name="Steffenson B.J."/>
            <person name="Salamov A."/>
            <person name="Sun H."/>
            <person name="Lowry S."/>
            <person name="LaButti K."/>
            <person name="Han J."/>
            <person name="Copeland A."/>
            <person name="Lindquist E."/>
            <person name="Barry K."/>
            <person name="Schmutz J."/>
            <person name="Baker S.E."/>
            <person name="Ciuffetti L.M."/>
            <person name="Grigoriev I.V."/>
            <person name="Zhong S."/>
            <person name="Turgeon B.G."/>
        </authorList>
    </citation>
    <scope>NUCLEOTIDE SEQUENCE [LARGE SCALE GENOMIC DNA]</scope>
    <source>
        <strain evidence="8">C5 / ATCC 48332 / race O</strain>
    </source>
</reference>
<reference evidence="7 8" key="1">
    <citation type="journal article" date="2012" name="PLoS Pathog.">
        <title>Diverse lifestyles and strategies of plant pathogenesis encoded in the genomes of eighteen Dothideomycetes fungi.</title>
        <authorList>
            <person name="Ohm R.A."/>
            <person name="Feau N."/>
            <person name="Henrissat B."/>
            <person name="Schoch C.L."/>
            <person name="Horwitz B.A."/>
            <person name="Barry K.W."/>
            <person name="Condon B.J."/>
            <person name="Copeland A.C."/>
            <person name="Dhillon B."/>
            <person name="Glaser F."/>
            <person name="Hesse C.N."/>
            <person name="Kosti I."/>
            <person name="LaButti K."/>
            <person name="Lindquist E.A."/>
            <person name="Lucas S."/>
            <person name="Salamov A.A."/>
            <person name="Bradshaw R.E."/>
            <person name="Ciuffetti L."/>
            <person name="Hamelin R.C."/>
            <person name="Kema G.H.J."/>
            <person name="Lawrence C."/>
            <person name="Scott J.A."/>
            <person name="Spatafora J.W."/>
            <person name="Turgeon B.G."/>
            <person name="de Wit P.J.G.M."/>
            <person name="Zhong S."/>
            <person name="Goodwin S.B."/>
            <person name="Grigoriev I.V."/>
        </authorList>
    </citation>
    <scope>NUCLEOTIDE SEQUENCE [LARGE SCALE GENOMIC DNA]</scope>
    <source>
        <strain evidence="8">C5 / ATCC 48332 / race O</strain>
    </source>
</reference>
<evidence type="ECO:0000313" key="8">
    <source>
        <dbReference type="Proteomes" id="UP000016936"/>
    </source>
</evidence>
<protein>
    <recommendedName>
        <fullName evidence="1">gamma-glutamylcyclotransferase</fullName>
        <ecNumber evidence="1">4.3.2.9</ecNumber>
    </recommendedName>
</protein>
<dbReference type="Proteomes" id="UP000016936">
    <property type="component" value="Unassembled WGS sequence"/>
</dbReference>
<feature type="region of interest" description="Disordered" evidence="5">
    <location>
        <begin position="169"/>
        <end position="195"/>
    </location>
</feature>
<name>M2TFT0_COCH5</name>
<evidence type="ECO:0000256" key="4">
    <source>
        <dbReference type="PIRSR" id="PIRSR617939-2"/>
    </source>
</evidence>
<keyword evidence="8" id="KW-1185">Reference proteome</keyword>
<organism evidence="7 8">
    <name type="scientific">Cochliobolus heterostrophus (strain C5 / ATCC 48332 / race O)</name>
    <name type="common">Southern corn leaf blight fungus</name>
    <name type="synonym">Bipolaris maydis</name>
    <dbReference type="NCBI Taxonomy" id="701091"/>
    <lineage>
        <taxon>Eukaryota</taxon>
        <taxon>Fungi</taxon>
        <taxon>Dikarya</taxon>
        <taxon>Ascomycota</taxon>
        <taxon>Pezizomycotina</taxon>
        <taxon>Dothideomycetes</taxon>
        <taxon>Pleosporomycetidae</taxon>
        <taxon>Pleosporales</taxon>
        <taxon>Pleosporineae</taxon>
        <taxon>Pleosporaceae</taxon>
        <taxon>Bipolaris</taxon>
    </lineage>
</organism>
<sequence>MSSNPPTIYFGYGSNLWLHQMTTRCPSSTYVGIARLAKYKWMINERGYANIVESSTPSDHVYGLVFKLTPDDERQLDKNEGVPVAYTKEYLGCTFWPSASPAEKINVGDAPSETDKRVLVYIDRERVVPGVPRDEYVYRMNRGIEDAVKCGVPEEYVKRVMRQFIPEDEGGEGEGVGEFAKRQAAQFQDESGVIE</sequence>
<dbReference type="InterPro" id="IPR013024">
    <property type="entry name" value="GGCT-like"/>
</dbReference>
<dbReference type="EC" id="4.3.2.9" evidence="1"/>
<dbReference type="OMA" id="EEYVWRM"/>
<dbReference type="CDD" id="cd06661">
    <property type="entry name" value="GGCT_like"/>
    <property type="match status" value="1"/>
</dbReference>
<feature type="domain" description="Gamma-glutamylcyclotransferase AIG2-like" evidence="6">
    <location>
        <begin position="9"/>
        <end position="93"/>
    </location>
</feature>
<evidence type="ECO:0000256" key="2">
    <source>
        <dbReference type="ARBA" id="ARBA00023239"/>
    </source>
</evidence>
<feature type="binding site" evidence="4">
    <location>
        <begin position="9"/>
        <end position="14"/>
    </location>
    <ligand>
        <name>substrate</name>
    </ligand>
</feature>
<dbReference type="Pfam" id="PF06094">
    <property type="entry name" value="GGACT"/>
    <property type="match status" value="1"/>
</dbReference>
<proteinExistence type="predicted"/>
<evidence type="ECO:0000313" key="7">
    <source>
        <dbReference type="EMBL" id="EMD85349.1"/>
    </source>
</evidence>
<evidence type="ECO:0000256" key="5">
    <source>
        <dbReference type="SAM" id="MobiDB-lite"/>
    </source>
</evidence>
<dbReference type="STRING" id="701091.M2TFT0"/>
<dbReference type="PANTHER" id="PTHR12935">
    <property type="entry name" value="GAMMA-GLUTAMYLCYCLOTRANSFERASE"/>
    <property type="match status" value="1"/>
</dbReference>
<dbReference type="Gene3D" id="3.10.490.10">
    <property type="entry name" value="Gamma-glutamyl cyclotransferase-like"/>
    <property type="match status" value="1"/>
</dbReference>
<dbReference type="PANTHER" id="PTHR12935:SF0">
    <property type="entry name" value="GAMMA-GLUTAMYLCYCLOTRANSFERASE"/>
    <property type="match status" value="1"/>
</dbReference>
<gene>
    <name evidence="7" type="ORF">COCHEDRAFT_1207971</name>
</gene>
<dbReference type="eggNOG" id="ENOG502S3WQ">
    <property type="taxonomic scope" value="Eukaryota"/>
</dbReference>
<accession>M2TFT0</accession>
<keyword evidence="2" id="KW-0456">Lyase</keyword>